<dbReference type="AlphaFoldDB" id="A0A368Z4K8"/>
<dbReference type="InterPro" id="IPR024239">
    <property type="entry name" value="SyrA"/>
</dbReference>
<name>A0A368Z4K8_9HYPH</name>
<keyword evidence="2" id="KW-0812">Transmembrane</keyword>
<dbReference type="Pfam" id="PF11089">
    <property type="entry name" value="SyrA"/>
    <property type="match status" value="1"/>
</dbReference>
<accession>A0A368Z4K8</accession>
<evidence type="ECO:0000313" key="3">
    <source>
        <dbReference type="EMBL" id="RCW87393.1"/>
    </source>
</evidence>
<sequence>MRFPNFLVGMLGVLIAFAITTYVLTQSLWATIVQTLICAVVIQVGYFAVVLFLVAREKPRTSEWKQSGTNEATGIVASKQPPFKSITPTETH</sequence>
<proteinExistence type="predicted"/>
<keyword evidence="2" id="KW-0472">Membrane</keyword>
<evidence type="ECO:0000256" key="1">
    <source>
        <dbReference type="SAM" id="MobiDB-lite"/>
    </source>
</evidence>
<evidence type="ECO:0000256" key="2">
    <source>
        <dbReference type="SAM" id="Phobius"/>
    </source>
</evidence>
<keyword evidence="4" id="KW-1185">Reference proteome</keyword>
<feature type="transmembrane region" description="Helical" evidence="2">
    <location>
        <begin position="31"/>
        <end position="55"/>
    </location>
</feature>
<evidence type="ECO:0000313" key="4">
    <source>
        <dbReference type="Proteomes" id="UP000253324"/>
    </source>
</evidence>
<feature type="transmembrane region" description="Helical" evidence="2">
    <location>
        <begin position="7"/>
        <end position="25"/>
    </location>
</feature>
<gene>
    <name evidence="3" type="ORF">C7476_101155</name>
</gene>
<dbReference type="Proteomes" id="UP000253324">
    <property type="component" value="Unassembled WGS sequence"/>
</dbReference>
<dbReference type="OrthoDB" id="9802759at2"/>
<comment type="caution">
    <text evidence="3">The sequence shown here is derived from an EMBL/GenBank/DDBJ whole genome shotgun (WGS) entry which is preliminary data.</text>
</comment>
<dbReference type="EMBL" id="QPJM01000001">
    <property type="protein sequence ID" value="RCW87393.1"/>
    <property type="molecule type" value="Genomic_DNA"/>
</dbReference>
<keyword evidence="2" id="KW-1133">Transmembrane helix</keyword>
<reference evidence="3 4" key="1">
    <citation type="submission" date="2018-07" db="EMBL/GenBank/DDBJ databases">
        <title>Genomic Encyclopedia of Type Strains, Phase III (KMG-III): the genomes of soil and plant-associated and newly described type strains.</title>
        <authorList>
            <person name="Whitman W."/>
        </authorList>
    </citation>
    <scope>NUCLEOTIDE SEQUENCE [LARGE SCALE GENOMIC DNA]</scope>
    <source>
        <strain evidence="3 4">31-25a</strain>
    </source>
</reference>
<protein>
    <submittedName>
        <fullName evidence="3">Exopolysaccharide production repressor protein</fullName>
    </submittedName>
</protein>
<dbReference type="RefSeq" id="WP_114428010.1">
    <property type="nucleotide sequence ID" value="NZ_QPJM01000001.1"/>
</dbReference>
<organism evidence="3 4">
    <name type="scientific">Phyllobacterium bourgognense</name>
    <dbReference type="NCBI Taxonomy" id="314236"/>
    <lineage>
        <taxon>Bacteria</taxon>
        <taxon>Pseudomonadati</taxon>
        <taxon>Pseudomonadota</taxon>
        <taxon>Alphaproteobacteria</taxon>
        <taxon>Hyphomicrobiales</taxon>
        <taxon>Phyllobacteriaceae</taxon>
        <taxon>Phyllobacterium</taxon>
    </lineage>
</organism>
<feature type="region of interest" description="Disordered" evidence="1">
    <location>
        <begin position="60"/>
        <end position="92"/>
    </location>
</feature>